<keyword evidence="3" id="KW-1185">Reference proteome</keyword>
<comment type="caution">
    <text evidence="2">The sequence shown here is derived from an EMBL/GenBank/DDBJ whole genome shotgun (WGS) entry which is preliminary data.</text>
</comment>
<dbReference type="Proteomes" id="UP000266188">
    <property type="component" value="Unassembled WGS sequence"/>
</dbReference>
<dbReference type="AlphaFoldDB" id="A0A3A2ZE45"/>
<gene>
    <name evidence="2" type="ORF">PHISCL_06232</name>
</gene>
<organism evidence="2 3">
    <name type="scientific">Aspergillus sclerotialis</name>
    <dbReference type="NCBI Taxonomy" id="2070753"/>
    <lineage>
        <taxon>Eukaryota</taxon>
        <taxon>Fungi</taxon>
        <taxon>Dikarya</taxon>
        <taxon>Ascomycota</taxon>
        <taxon>Pezizomycotina</taxon>
        <taxon>Eurotiomycetes</taxon>
        <taxon>Eurotiomycetidae</taxon>
        <taxon>Eurotiales</taxon>
        <taxon>Aspergillaceae</taxon>
        <taxon>Aspergillus</taxon>
        <taxon>Aspergillus subgen. Polypaecilum</taxon>
    </lineage>
</organism>
<feature type="region of interest" description="Disordered" evidence="1">
    <location>
        <begin position="1"/>
        <end position="21"/>
    </location>
</feature>
<feature type="compositionally biased region" description="Basic and acidic residues" evidence="1">
    <location>
        <begin position="394"/>
        <end position="413"/>
    </location>
</feature>
<proteinExistence type="predicted"/>
<reference evidence="3" key="1">
    <citation type="submission" date="2017-02" db="EMBL/GenBank/DDBJ databases">
        <authorList>
            <person name="Tafer H."/>
            <person name="Lopandic K."/>
        </authorList>
    </citation>
    <scope>NUCLEOTIDE SEQUENCE [LARGE SCALE GENOMIC DNA]</scope>
    <source>
        <strain evidence="3">CBS 366.77</strain>
    </source>
</reference>
<feature type="compositionally biased region" description="Basic and acidic residues" evidence="1">
    <location>
        <begin position="244"/>
        <end position="254"/>
    </location>
</feature>
<feature type="compositionally biased region" description="Low complexity" evidence="1">
    <location>
        <begin position="1"/>
        <end position="16"/>
    </location>
</feature>
<dbReference type="EMBL" id="MVGC01000229">
    <property type="protein sequence ID" value="RJE21429.1"/>
    <property type="molecule type" value="Genomic_DNA"/>
</dbReference>
<evidence type="ECO:0000313" key="2">
    <source>
        <dbReference type="EMBL" id="RJE21429.1"/>
    </source>
</evidence>
<protein>
    <submittedName>
        <fullName evidence="2">Uncharacterized protein</fullName>
    </submittedName>
</protein>
<feature type="compositionally biased region" description="Polar residues" evidence="1">
    <location>
        <begin position="296"/>
        <end position="305"/>
    </location>
</feature>
<dbReference type="OrthoDB" id="5333304at2759"/>
<sequence length="825" mass="93909">MAAPGAAAQLPASSLSTGLSVDDEVKEYEKILKLRDEIFSGNHPRLKVAQQFVRKPAPRDPQGPLPAKEQVSKHGLDGSMSERHSESAARGKQPANISSVTKEPSGPTATSQFSRAPTKPSSEIDPIFLTKSEELVRAELQLQRGRLERTLREQVDQRRQESRQKVALQDAKPEFDVTEVLGKALELVRHSPSSDTHGPTKAPSDSFDENSLYSSRAPDSPPVTNRQWPSPRHTDTENLAADAPVDRYADELQRLEALNNSGTDQEMQDTYPVADHRLPYRRRPSYKAYEDFMTNKLPQSQQQTDAFEEPEYSPPAPGVPPMGTDSREYQSALTSGARQPEPSYQLPDRRRYGRGSLSPPGDMTIVRNHITSPAAPRPSRVSPLATAKVPKAQRLKESLPAHGQDRVRAEQETARSSPEAPATASRLMPRKRRRVHEERDASRRTSSRRQAVDPSEPHIKQEPVSPPPFADDPPNIRARVPEERPVYIDIASPRYTPVIERREPAYEFDPYDVHDPGVSRAASRVSVRRPVRDDQDLRRVASLHNARQPEYIREYVDRHTQPPVQVPYPVERPPQEKARYYDEAPVSYSRRYVPMDEPISPGYREAYYEEDVSPRVMAPPPRRIVVDEQGRQYYEVLPAPRMQPMIPPYSRGPRGDIYDENAPSRQHSVRATSIVGDPYSARRYMQEMPPPRQTYRRVTDYARPVPTERPSYPMPLENREAIPRSASVQVADNPARRTAYIDDEVPRERIVRMSSVRPPTARYEEPKEMVQHMEPVHPASRAVSTYMDDDRRPREYIERPVYVDARPAREERYYDGDGSTVFMRT</sequence>
<feature type="compositionally biased region" description="Polar residues" evidence="1">
    <location>
        <begin position="95"/>
        <end position="121"/>
    </location>
</feature>
<evidence type="ECO:0000313" key="3">
    <source>
        <dbReference type="Proteomes" id="UP000266188"/>
    </source>
</evidence>
<name>A0A3A2ZE45_9EURO</name>
<feature type="compositionally biased region" description="Low complexity" evidence="1">
    <location>
        <begin position="372"/>
        <end position="383"/>
    </location>
</feature>
<evidence type="ECO:0000256" key="1">
    <source>
        <dbReference type="SAM" id="MobiDB-lite"/>
    </source>
</evidence>
<feature type="compositionally biased region" description="Basic and acidic residues" evidence="1">
    <location>
        <begin position="70"/>
        <end position="89"/>
    </location>
</feature>
<feature type="compositionally biased region" description="Basic and acidic residues" evidence="1">
    <location>
        <begin position="152"/>
        <end position="164"/>
    </location>
</feature>
<feature type="region of interest" description="Disordered" evidence="1">
    <location>
        <begin position="188"/>
        <end position="480"/>
    </location>
</feature>
<feature type="region of interest" description="Disordered" evidence="1">
    <location>
        <begin position="49"/>
        <end position="126"/>
    </location>
</feature>
<accession>A0A3A2ZE45</accession>
<feature type="region of interest" description="Disordered" evidence="1">
    <location>
        <begin position="152"/>
        <end position="173"/>
    </location>
</feature>